<feature type="region of interest" description="Disordered" evidence="9">
    <location>
        <begin position="26"/>
        <end position="50"/>
    </location>
</feature>
<dbReference type="GO" id="GO:0010833">
    <property type="term" value="P:telomere maintenance via telomere lengthening"/>
    <property type="evidence" value="ECO:0007669"/>
    <property type="project" value="TreeGrafter"/>
</dbReference>
<organism evidence="10 11">
    <name type="scientific">Populus tomentosa</name>
    <name type="common">Chinese white poplar</name>
    <dbReference type="NCBI Taxonomy" id="118781"/>
    <lineage>
        <taxon>Eukaryota</taxon>
        <taxon>Viridiplantae</taxon>
        <taxon>Streptophyta</taxon>
        <taxon>Embryophyta</taxon>
        <taxon>Tracheophyta</taxon>
        <taxon>Spermatophyta</taxon>
        <taxon>Magnoliopsida</taxon>
        <taxon>eudicotyledons</taxon>
        <taxon>Gunneridae</taxon>
        <taxon>Pentapetalae</taxon>
        <taxon>rosids</taxon>
        <taxon>fabids</taxon>
        <taxon>Malpighiales</taxon>
        <taxon>Salicaceae</taxon>
        <taxon>Saliceae</taxon>
        <taxon>Populus</taxon>
    </lineage>
</organism>
<comment type="subcellular location">
    <subcellularLocation>
        <location evidence="2">Chromosome</location>
        <location evidence="2">Telomere</location>
    </subcellularLocation>
    <subcellularLocation>
        <location evidence="1">Nucleus</location>
    </subcellularLocation>
</comment>
<proteinExistence type="inferred from homology"/>
<dbReference type="PANTHER" id="PTHR14865:SF2">
    <property type="entry name" value="CST COMPLEX SUBUNIT CTC1"/>
    <property type="match status" value="1"/>
</dbReference>
<keyword evidence="7" id="KW-0238">DNA-binding</keyword>
<comment type="similarity">
    <text evidence="3">Belongs to the CTC1 family.</text>
</comment>
<dbReference type="GO" id="GO:0003697">
    <property type="term" value="F:single-stranded DNA binding"/>
    <property type="evidence" value="ECO:0007669"/>
    <property type="project" value="TreeGrafter"/>
</dbReference>
<dbReference type="GO" id="GO:0042162">
    <property type="term" value="F:telomeric DNA binding"/>
    <property type="evidence" value="ECO:0007669"/>
    <property type="project" value="TreeGrafter"/>
</dbReference>
<evidence type="ECO:0000256" key="4">
    <source>
        <dbReference type="ARBA" id="ARBA00016175"/>
    </source>
</evidence>
<evidence type="ECO:0000256" key="9">
    <source>
        <dbReference type="SAM" id="MobiDB-lite"/>
    </source>
</evidence>
<protein>
    <recommendedName>
        <fullName evidence="4">CST complex subunit CTC1</fullName>
    </recommendedName>
</protein>
<evidence type="ECO:0000256" key="5">
    <source>
        <dbReference type="ARBA" id="ARBA00022454"/>
    </source>
</evidence>
<evidence type="ECO:0000256" key="7">
    <source>
        <dbReference type="ARBA" id="ARBA00023125"/>
    </source>
</evidence>
<sequence length="1505" mass="168203">MEETAAVLTVKELVLRAQPFTATSSLKSKLNSTNQRPQSQPPPPSTNPNPKILTPLNHSVILLGTLTLPTETLKCPIRNCFRFSDDSSTICCDILDFRVNIIGKRIRVLAWNFIPLKHLCGGGFLEIIKWSFVDSSSSVISRSSSSFDLFPLVSGSPSNEEDQSKARYSVNGPIESISPVFIVPCSIGDGKSQILRGFVARIMVCQCKTCNSPESIKFSHSIDQGNDSHSFTKPSFVYFCGGSWCWHPVITKLVGIVIMLSGLKKKLVFIGKEESQLMFVTTEYSVLQLPKALKKWPPLSRNAIRGNGECGVYTGIVRGVYMQGMVVELDKEVWLLLTDQLVTAPHSLREGAIISARNVHFVNPKFSWTKMLVLGACVKTSITVESFSPLETGCHMVAQSQSQLGKFIESLTFSARLWTLLVISCFRKKFAGMLSEKEILGSKHLGVLTELCRHESCGCGSEPYHGNLKLVAPISILLSHCDNMWMRTVSKDCHTSQEKSRFNLLSHERTSYCLPLRRNFSSEDIGILLLGSLKKQAWTAFYPHCINILMDKHVNEARVDICSVIVQVIDEEEDAWVIGASLFISQSSGRLQLVDATGSIDVLVPDLPSTWKTNNIYEVVDYSLIMEGMPKAVDHLGLLNNESLSCSHIFHYVPRATEMNLAIYTYFHLSRATCKNLCFYPSMPFNEDLQELQSGRFHLIWISHKYPLLHKLQGDPVIPNRANVFVEAVVLPWDLFIAGMDPIAHSGEISRIWLNKAMRHYIGENNEEYLPNKKCKMDCMPSQAFVSVLADDQSYVGSELSACSGSLRESTKWKCGEPSCPEIPCLAIARNANSHNLVSSGKLCCTDCKVKIGADYKPSGRKILLEFSSDSFFRYQMLQIGGYYVIKHHKEESFCCLKDYNNTGGGKICVSSRICLWSLSFSSNDVTNDKSLDDAPPGDSSLSNEEVLMKNQVELLLRRSTGNSPECSDVQLHLSADIMHLLVLKLNKMKEGFMPVVMPEEAFNGSPHFMTKMSASSTPFASSNSCCVFPEGNLISVLGNVVAFHFLNSNLANAHSSCETMSDIPYMGCFQEIPSSCCVHVLVDKQMVRIFGSLSKHAYAVGFGAGVNATFHRVLKLRYGIQKTLNIELALLELCISEDVIIALPKKKKKEEKDLPVTGLKRVQCGMEQYRVPEISIFTIYSQGVLLKAVFIRVLGYVYIVISFRSCMSNNDNAYTNLCSCSLNNDNDIVILDMGTNRLMLTPASFIVINSIRVANEASQENSSDLWLYRSSAASLDKLSLVMISELNQCTESKPVKFYCRVVAVHVLVLENRKYLASKANSTQHFLDIPLASFVLDDGSSSCYCWANAERAATLLRLHEELPMRAFESSGCTLKWVGITKSSWKTTMYHLEKMLKKHHRIVVKNHGSMVDSSYQDLNVSVSSDDDLSSSDDNLLKFIIFHACFGTFWTVTASAMELNAVNQLEKEHLMQMEMAPHPMQNVWAREVCYTDTRTEAWNMVQEQLRR</sequence>
<dbReference type="GO" id="GO:1990879">
    <property type="term" value="C:CST complex"/>
    <property type="evidence" value="ECO:0007669"/>
    <property type="project" value="TreeGrafter"/>
</dbReference>
<dbReference type="OrthoDB" id="2314520at2759"/>
<dbReference type="EMBL" id="JAAWWB010000004">
    <property type="protein sequence ID" value="KAG6784538.1"/>
    <property type="molecule type" value="Genomic_DNA"/>
</dbReference>
<evidence type="ECO:0000256" key="8">
    <source>
        <dbReference type="ARBA" id="ARBA00023242"/>
    </source>
</evidence>
<reference evidence="10" key="1">
    <citation type="journal article" date="2020" name="bioRxiv">
        <title>Hybrid origin of Populus tomentosa Carr. identified through genome sequencing and phylogenomic analysis.</title>
        <authorList>
            <person name="An X."/>
            <person name="Gao K."/>
            <person name="Chen Z."/>
            <person name="Li J."/>
            <person name="Yang X."/>
            <person name="Yang X."/>
            <person name="Zhou J."/>
            <person name="Guo T."/>
            <person name="Zhao T."/>
            <person name="Huang S."/>
            <person name="Miao D."/>
            <person name="Khan W.U."/>
            <person name="Rao P."/>
            <person name="Ye M."/>
            <person name="Lei B."/>
            <person name="Liao W."/>
            <person name="Wang J."/>
            <person name="Ji L."/>
            <person name="Li Y."/>
            <person name="Guo B."/>
            <person name="Mustafa N.S."/>
            <person name="Li S."/>
            <person name="Yun Q."/>
            <person name="Keller S.R."/>
            <person name="Mao J."/>
            <person name="Zhang R."/>
            <person name="Strauss S.H."/>
        </authorList>
    </citation>
    <scope>NUCLEOTIDE SEQUENCE</scope>
    <source>
        <strain evidence="10">GM15</strain>
        <tissue evidence="10">Leaf</tissue>
    </source>
</reference>
<dbReference type="PANTHER" id="PTHR14865">
    <property type="entry name" value="CST COMPLEX SUBUNIT CTC1"/>
    <property type="match status" value="1"/>
</dbReference>
<dbReference type="Pfam" id="PF15491">
    <property type="entry name" value="CTC1_2"/>
    <property type="match status" value="1"/>
</dbReference>
<evidence type="ECO:0000256" key="3">
    <source>
        <dbReference type="ARBA" id="ARBA00006332"/>
    </source>
</evidence>
<gene>
    <name evidence="10" type="ORF">POTOM_010235</name>
</gene>
<evidence type="ECO:0000256" key="6">
    <source>
        <dbReference type="ARBA" id="ARBA00022895"/>
    </source>
</evidence>
<dbReference type="InterPro" id="IPR042617">
    <property type="entry name" value="CTC1-like"/>
</dbReference>
<keyword evidence="11" id="KW-1185">Reference proteome</keyword>
<dbReference type="Proteomes" id="UP000886885">
    <property type="component" value="Chromosome 2D"/>
</dbReference>
<evidence type="ECO:0000256" key="2">
    <source>
        <dbReference type="ARBA" id="ARBA00004574"/>
    </source>
</evidence>
<keyword evidence="8" id="KW-0539">Nucleus</keyword>
<keyword evidence="6" id="KW-0779">Telomere</keyword>
<dbReference type="GO" id="GO:0045740">
    <property type="term" value="P:positive regulation of DNA replication"/>
    <property type="evidence" value="ECO:0007669"/>
    <property type="project" value="TreeGrafter"/>
</dbReference>
<name>A0A8X8A852_POPTO</name>
<evidence type="ECO:0000256" key="1">
    <source>
        <dbReference type="ARBA" id="ARBA00004123"/>
    </source>
</evidence>
<evidence type="ECO:0000313" key="11">
    <source>
        <dbReference type="Proteomes" id="UP000886885"/>
    </source>
</evidence>
<dbReference type="InterPro" id="IPR028262">
    <property type="entry name" value="CTC1_plant"/>
</dbReference>
<comment type="caution">
    <text evidence="10">The sequence shown here is derived from an EMBL/GenBank/DDBJ whole genome shotgun (WGS) entry which is preliminary data.</text>
</comment>
<evidence type="ECO:0000313" key="10">
    <source>
        <dbReference type="EMBL" id="KAG6784538.1"/>
    </source>
</evidence>
<keyword evidence="5" id="KW-0158">Chromosome</keyword>
<accession>A0A8X8A852</accession>